<name>G3H9Y4_CRIGR</name>
<evidence type="ECO:0000313" key="3">
    <source>
        <dbReference type="Proteomes" id="UP000001075"/>
    </source>
</evidence>
<feature type="compositionally biased region" description="Polar residues" evidence="1">
    <location>
        <begin position="1"/>
        <end position="11"/>
    </location>
</feature>
<evidence type="ECO:0000313" key="2">
    <source>
        <dbReference type="EMBL" id="EGV95733.1"/>
    </source>
</evidence>
<dbReference type="InterPro" id="IPR036400">
    <property type="entry name" value="Cyt_B5-like_heme/steroid_sf"/>
</dbReference>
<organism evidence="2 3">
    <name type="scientific">Cricetulus griseus</name>
    <name type="common">Chinese hamster</name>
    <name type="synonym">Cricetulus barabensis griseus</name>
    <dbReference type="NCBI Taxonomy" id="10029"/>
    <lineage>
        <taxon>Eukaryota</taxon>
        <taxon>Metazoa</taxon>
        <taxon>Chordata</taxon>
        <taxon>Craniata</taxon>
        <taxon>Vertebrata</taxon>
        <taxon>Euteleostomi</taxon>
        <taxon>Mammalia</taxon>
        <taxon>Eutheria</taxon>
        <taxon>Euarchontoglires</taxon>
        <taxon>Glires</taxon>
        <taxon>Rodentia</taxon>
        <taxon>Myomorpha</taxon>
        <taxon>Muroidea</taxon>
        <taxon>Cricetidae</taxon>
        <taxon>Cricetinae</taxon>
        <taxon>Cricetulus</taxon>
    </lineage>
</organism>
<feature type="region of interest" description="Disordered" evidence="1">
    <location>
        <begin position="1"/>
        <end position="24"/>
    </location>
</feature>
<dbReference type="Gene3D" id="3.10.120.10">
    <property type="entry name" value="Cytochrome b5-like heme/steroid binding domain"/>
    <property type="match status" value="1"/>
</dbReference>
<proteinExistence type="predicted"/>
<gene>
    <name evidence="2" type="ORF">I79_007215</name>
</gene>
<dbReference type="InParanoid" id="G3H9Y4"/>
<evidence type="ECO:0000256" key="1">
    <source>
        <dbReference type="SAM" id="MobiDB-lite"/>
    </source>
</evidence>
<sequence>METTGASSSRGKGSEGSDPLSPTLGWRRRQKYTCYLIEHPGVREIGLEHTCADATESSEDVGHSHDMMEMLKQ</sequence>
<protein>
    <submittedName>
        <fullName evidence="2">Cytochrome b5 type B</fullName>
    </submittedName>
</protein>
<dbReference type="EMBL" id="JH000239">
    <property type="protein sequence ID" value="EGV95733.1"/>
    <property type="molecule type" value="Genomic_DNA"/>
</dbReference>
<dbReference type="Proteomes" id="UP000001075">
    <property type="component" value="Unassembled WGS sequence"/>
</dbReference>
<reference evidence="3" key="1">
    <citation type="journal article" date="2011" name="Nat. Biotechnol.">
        <title>The genomic sequence of the Chinese hamster ovary (CHO)-K1 cell line.</title>
        <authorList>
            <person name="Xu X."/>
            <person name="Nagarajan H."/>
            <person name="Lewis N.E."/>
            <person name="Pan S."/>
            <person name="Cai Z."/>
            <person name="Liu X."/>
            <person name="Chen W."/>
            <person name="Xie M."/>
            <person name="Wang W."/>
            <person name="Hammond S."/>
            <person name="Andersen M.R."/>
            <person name="Neff N."/>
            <person name="Passarelli B."/>
            <person name="Koh W."/>
            <person name="Fan H.C."/>
            <person name="Wang J."/>
            <person name="Gui Y."/>
            <person name="Lee K.H."/>
            <person name="Betenbaugh M.J."/>
            <person name="Quake S.R."/>
            <person name="Famili I."/>
            <person name="Palsson B.O."/>
            <person name="Wang J."/>
        </authorList>
    </citation>
    <scope>NUCLEOTIDE SEQUENCE [LARGE SCALE GENOMIC DNA]</scope>
    <source>
        <strain evidence="3">CHO K1 cell line</strain>
    </source>
</reference>
<dbReference type="AlphaFoldDB" id="G3H9Y4"/>
<accession>G3H9Y4</accession>